<evidence type="ECO:0000256" key="4">
    <source>
        <dbReference type="SAM" id="SignalP"/>
    </source>
</evidence>
<dbReference type="SMART" id="SM00267">
    <property type="entry name" value="GGDEF"/>
    <property type="match status" value="1"/>
</dbReference>
<dbReference type="InterPro" id="IPR043128">
    <property type="entry name" value="Rev_trsase/Diguanyl_cyclase"/>
</dbReference>
<dbReference type="SUPFAM" id="SSF55073">
    <property type="entry name" value="Nucleotide cyclase"/>
    <property type="match status" value="1"/>
</dbReference>
<dbReference type="RefSeq" id="WP_310055058.1">
    <property type="nucleotide sequence ID" value="NZ_JAVDVW010000002.1"/>
</dbReference>
<keyword evidence="7" id="KW-1185">Reference proteome</keyword>
<dbReference type="Gene3D" id="3.30.70.270">
    <property type="match status" value="1"/>
</dbReference>
<evidence type="ECO:0000256" key="2">
    <source>
        <dbReference type="ARBA" id="ARBA00034247"/>
    </source>
</evidence>
<dbReference type="Pfam" id="PF13424">
    <property type="entry name" value="TPR_12"/>
    <property type="match status" value="1"/>
</dbReference>
<accession>A0ABU1VS77</accession>
<evidence type="ECO:0000313" key="7">
    <source>
        <dbReference type="Proteomes" id="UP001267878"/>
    </source>
</evidence>
<sequence length="640" mass="70360">MRLLGFTLLAMLGWCVAADAPAQPVAPGPSSDLAAFGSSPDAGQFDRLIEQVERGDLIVSGPQRVREVVRRLDALRPRDDARRELRLRGFRCDYDDLGQPAVGLAFARAAMADAVRLRDVGGQIRFGLCEANYIDGSGQTSQSITVVESALALARKHNDPRLLAQTLAHRGSLRSLLGQQAAALTDFLEAQRVYAGAGLRKEAEAGLGDIASAYRRMGDHAKAMEYLRQSMAFAERQGDPGLQSVALLQIAFLHQDLGRHDEALEVLRRAIDVAAGQGLEYEVAAAHLAMASALVKKGDFSGAETALATARISFERLGDRSNEAMLQLLEGMVLAGRGDDAQALDHYDRATRAFDADPNLRYQVDLYAARALSHEALGDYRAAMDDLKLERTGRRKLYDDARTQQSLLLQYQFDTARRDLENARLQAERRSQQQRLEVVERANRWQLVALTSSGLLMVLLLALFLRQWRNMRQINRLALTDALTGVANRRRIEVAAEQAVTHARSSSEPMAVITFDLDWFKRINDGHGHAGGDQVLVRVARACEAVLRQNDLLGRIGGEEFIVLLPNTSPDAALLVAERLRDSVHRLDLSDIAENLGVTISLGLAMLRTQDDGVHDVIDRADAALYRAKEAGRNRVAVEA</sequence>
<dbReference type="SMART" id="SM00028">
    <property type="entry name" value="TPR"/>
    <property type="match status" value="5"/>
</dbReference>
<dbReference type="SUPFAM" id="SSF48452">
    <property type="entry name" value="TPR-like"/>
    <property type="match status" value="2"/>
</dbReference>
<proteinExistence type="predicted"/>
<feature type="transmembrane region" description="Helical" evidence="3">
    <location>
        <begin position="445"/>
        <end position="465"/>
    </location>
</feature>
<dbReference type="Pfam" id="PF00990">
    <property type="entry name" value="GGDEF"/>
    <property type="match status" value="1"/>
</dbReference>
<dbReference type="InterPro" id="IPR019734">
    <property type="entry name" value="TPR_rpt"/>
</dbReference>
<keyword evidence="4" id="KW-0732">Signal</keyword>
<dbReference type="EC" id="2.7.7.65" evidence="1"/>
<dbReference type="NCBIfam" id="TIGR00254">
    <property type="entry name" value="GGDEF"/>
    <property type="match status" value="1"/>
</dbReference>
<feature type="signal peptide" evidence="4">
    <location>
        <begin position="1"/>
        <end position="17"/>
    </location>
</feature>
<reference evidence="6 7" key="1">
    <citation type="submission" date="2023-07" db="EMBL/GenBank/DDBJ databases">
        <title>Sorghum-associated microbial communities from plants grown in Nebraska, USA.</title>
        <authorList>
            <person name="Schachtman D."/>
        </authorList>
    </citation>
    <scope>NUCLEOTIDE SEQUENCE [LARGE SCALE GENOMIC DNA]</scope>
    <source>
        <strain evidence="6 7">BE187</strain>
    </source>
</reference>
<organism evidence="6 7">
    <name type="scientific">Agrilutibacter niabensis</name>
    <dbReference type="NCBI Taxonomy" id="380628"/>
    <lineage>
        <taxon>Bacteria</taxon>
        <taxon>Pseudomonadati</taxon>
        <taxon>Pseudomonadota</taxon>
        <taxon>Gammaproteobacteria</taxon>
        <taxon>Lysobacterales</taxon>
        <taxon>Lysobacteraceae</taxon>
        <taxon>Agrilutibacter</taxon>
    </lineage>
</organism>
<dbReference type="CDD" id="cd01949">
    <property type="entry name" value="GGDEF"/>
    <property type="match status" value="1"/>
</dbReference>
<dbReference type="InterPro" id="IPR011990">
    <property type="entry name" value="TPR-like_helical_dom_sf"/>
</dbReference>
<comment type="catalytic activity">
    <reaction evidence="2">
        <text>2 GTP = 3',3'-c-di-GMP + 2 diphosphate</text>
        <dbReference type="Rhea" id="RHEA:24898"/>
        <dbReference type="ChEBI" id="CHEBI:33019"/>
        <dbReference type="ChEBI" id="CHEBI:37565"/>
        <dbReference type="ChEBI" id="CHEBI:58805"/>
        <dbReference type="EC" id="2.7.7.65"/>
    </reaction>
</comment>
<keyword evidence="3" id="KW-1133">Transmembrane helix</keyword>
<gene>
    <name evidence="6" type="ORF">J2X04_002727</name>
</gene>
<evidence type="ECO:0000259" key="5">
    <source>
        <dbReference type="PROSITE" id="PS50887"/>
    </source>
</evidence>
<dbReference type="InterPro" id="IPR000160">
    <property type="entry name" value="GGDEF_dom"/>
</dbReference>
<dbReference type="InterPro" id="IPR050469">
    <property type="entry name" value="Diguanylate_Cyclase"/>
</dbReference>
<evidence type="ECO:0000256" key="1">
    <source>
        <dbReference type="ARBA" id="ARBA00012528"/>
    </source>
</evidence>
<dbReference type="InterPro" id="IPR029787">
    <property type="entry name" value="Nucleotide_cyclase"/>
</dbReference>
<evidence type="ECO:0000313" key="6">
    <source>
        <dbReference type="EMBL" id="MDR7100346.1"/>
    </source>
</evidence>
<comment type="caution">
    <text evidence="6">The sequence shown here is derived from an EMBL/GenBank/DDBJ whole genome shotgun (WGS) entry which is preliminary data.</text>
</comment>
<dbReference type="Proteomes" id="UP001267878">
    <property type="component" value="Unassembled WGS sequence"/>
</dbReference>
<dbReference type="Gene3D" id="1.25.40.10">
    <property type="entry name" value="Tetratricopeptide repeat domain"/>
    <property type="match status" value="2"/>
</dbReference>
<evidence type="ECO:0000256" key="3">
    <source>
        <dbReference type="SAM" id="Phobius"/>
    </source>
</evidence>
<keyword evidence="3" id="KW-0812">Transmembrane</keyword>
<dbReference type="PANTHER" id="PTHR45138">
    <property type="entry name" value="REGULATORY COMPONENTS OF SENSORY TRANSDUCTION SYSTEM"/>
    <property type="match status" value="1"/>
</dbReference>
<dbReference type="PROSITE" id="PS50887">
    <property type="entry name" value="GGDEF"/>
    <property type="match status" value="1"/>
</dbReference>
<protein>
    <recommendedName>
        <fullName evidence="1">diguanylate cyclase</fullName>
        <ecNumber evidence="1">2.7.7.65</ecNumber>
    </recommendedName>
</protein>
<name>A0ABU1VS77_9GAMM</name>
<feature type="chain" id="PRO_5045685306" description="diguanylate cyclase" evidence="4">
    <location>
        <begin position="18"/>
        <end position="640"/>
    </location>
</feature>
<dbReference type="EMBL" id="JAVDVW010000002">
    <property type="protein sequence ID" value="MDR7100346.1"/>
    <property type="molecule type" value="Genomic_DNA"/>
</dbReference>
<feature type="domain" description="GGDEF" evidence="5">
    <location>
        <begin position="508"/>
        <end position="640"/>
    </location>
</feature>
<dbReference type="PANTHER" id="PTHR45138:SF9">
    <property type="entry name" value="DIGUANYLATE CYCLASE DGCM-RELATED"/>
    <property type="match status" value="1"/>
</dbReference>
<keyword evidence="3" id="KW-0472">Membrane</keyword>